<evidence type="ECO:0000256" key="6">
    <source>
        <dbReference type="ARBA" id="ARBA00022723"/>
    </source>
</evidence>
<evidence type="ECO:0000256" key="7">
    <source>
        <dbReference type="ARBA" id="ARBA00022833"/>
    </source>
</evidence>
<keyword evidence="5 10" id="KW-0808">Transferase</keyword>
<gene>
    <name evidence="11" type="ORF">CBF28_10390</name>
</gene>
<evidence type="ECO:0000313" key="12">
    <source>
        <dbReference type="Proteomes" id="UP000288028"/>
    </source>
</evidence>
<accession>A0A430AXC6</accession>
<sequence length="213" mass="24163">MNNFTKNEIKKIVSDLMKEMRNEIPVGVSNRHIHLSQEDFELLFPGETLEPLKMLKQPGEFAAKQTLTLIGKKGKQEKVRILGPLRKRTQVEISKTDARVLGIDAPIRLSGNLVDAGIVTLKSVNNEVSLRAAIVAKRHIHMNPNDLERFNLKEDDVLTVKLKTPERETIYKDVSIRLGEKFILEMHIDTDEANAANVTNSTKALLMRDEKME</sequence>
<dbReference type="AlphaFoldDB" id="A0A430AXC6"/>
<dbReference type="EC" id="2.3.1.222" evidence="3 10"/>
<dbReference type="GO" id="GO:0046872">
    <property type="term" value="F:metal ion binding"/>
    <property type="evidence" value="ECO:0007669"/>
    <property type="project" value="UniProtKB-KW"/>
</dbReference>
<keyword evidence="7" id="KW-0862">Zinc</keyword>
<comment type="catalytic activity">
    <reaction evidence="9 10">
        <text>propanoyl-CoA + phosphate = propanoyl phosphate + CoA</text>
        <dbReference type="Rhea" id="RHEA:28046"/>
        <dbReference type="ChEBI" id="CHEBI:43474"/>
        <dbReference type="ChEBI" id="CHEBI:57287"/>
        <dbReference type="ChEBI" id="CHEBI:57392"/>
        <dbReference type="ChEBI" id="CHEBI:58933"/>
        <dbReference type="EC" id="2.3.1.222"/>
    </reaction>
</comment>
<dbReference type="RefSeq" id="WP_126794982.1">
    <property type="nucleotide sequence ID" value="NZ_CP060720.1"/>
</dbReference>
<keyword evidence="8 10" id="KW-0012">Acyltransferase</keyword>
<comment type="function">
    <text evidence="10">Involved in 1,2-propanediol (1,2-PD) degradation by catalyzing the conversion of propanoyl-CoA to propanoyl-phosphate.</text>
</comment>
<dbReference type="PIRSF" id="PIRSF010130">
    <property type="entry name" value="PduL"/>
    <property type="match status" value="1"/>
</dbReference>
<evidence type="ECO:0000256" key="8">
    <source>
        <dbReference type="ARBA" id="ARBA00023315"/>
    </source>
</evidence>
<reference evidence="11 12" key="1">
    <citation type="submission" date="2017-05" db="EMBL/GenBank/DDBJ databases">
        <title>Vagococcus spp. assemblies.</title>
        <authorList>
            <person name="Gulvik C.A."/>
        </authorList>
    </citation>
    <scope>NUCLEOTIDE SEQUENCE [LARGE SCALE GENOMIC DNA]</scope>
    <source>
        <strain evidence="11 12">SS1714</strain>
    </source>
</reference>
<comment type="caution">
    <text evidence="11">The sequence shown here is derived from an EMBL/GenBank/DDBJ whole genome shotgun (WGS) entry which is preliminary data.</text>
</comment>
<dbReference type="InterPro" id="IPR008300">
    <property type="entry name" value="PTAC"/>
</dbReference>
<comment type="pathway">
    <text evidence="10">Polyol metabolism; 1,2-propanediol degradation.</text>
</comment>
<keyword evidence="12" id="KW-1185">Reference proteome</keyword>
<evidence type="ECO:0000313" key="11">
    <source>
        <dbReference type="EMBL" id="RSU12727.1"/>
    </source>
</evidence>
<name>A0A430AXC6_9ENTE</name>
<dbReference type="GeneID" id="95580143"/>
<comment type="similarity">
    <text evidence="2 10">Belongs to the PduL family.</text>
</comment>
<evidence type="ECO:0000256" key="5">
    <source>
        <dbReference type="ARBA" id="ARBA00022679"/>
    </source>
</evidence>
<evidence type="ECO:0000256" key="3">
    <source>
        <dbReference type="ARBA" id="ARBA00012206"/>
    </source>
</evidence>
<dbReference type="GO" id="GO:0016747">
    <property type="term" value="F:acyltransferase activity, transferring groups other than amino-acyl groups"/>
    <property type="evidence" value="ECO:0007669"/>
    <property type="project" value="InterPro"/>
</dbReference>
<dbReference type="PANTHER" id="PTHR39453:SF1">
    <property type="entry name" value="PHOSPHATE PROPANOYLTRANSFERASE"/>
    <property type="match status" value="1"/>
</dbReference>
<comment type="cofactor">
    <cofactor evidence="1">
        <name>Zn(2+)</name>
        <dbReference type="ChEBI" id="CHEBI:29105"/>
    </cofactor>
</comment>
<dbReference type="OrthoDB" id="9784365at2"/>
<evidence type="ECO:0000256" key="2">
    <source>
        <dbReference type="ARBA" id="ARBA00007342"/>
    </source>
</evidence>
<dbReference type="UniPathway" id="UPA00621"/>
<dbReference type="PANTHER" id="PTHR39453">
    <property type="entry name" value="PHOSPHATE PROPANOYLTRANSFERASE"/>
    <property type="match status" value="1"/>
</dbReference>
<organism evidence="11 12">
    <name type="scientific">Vagococcus carniphilus</name>
    <dbReference type="NCBI Taxonomy" id="218144"/>
    <lineage>
        <taxon>Bacteria</taxon>
        <taxon>Bacillati</taxon>
        <taxon>Bacillota</taxon>
        <taxon>Bacilli</taxon>
        <taxon>Lactobacillales</taxon>
        <taxon>Enterococcaceae</taxon>
        <taxon>Vagococcus</taxon>
    </lineage>
</organism>
<protein>
    <recommendedName>
        <fullName evidence="4 10">Phosphate propanoyltransferase</fullName>
        <ecNumber evidence="3 10">2.3.1.222</ecNumber>
    </recommendedName>
</protein>
<proteinExistence type="inferred from homology"/>
<keyword evidence="6" id="KW-0479">Metal-binding</keyword>
<dbReference type="GO" id="GO:0051144">
    <property type="term" value="P:1,2-propanediol catabolic process"/>
    <property type="evidence" value="ECO:0007669"/>
    <property type="project" value="UniProtKB-UniPathway"/>
</dbReference>
<evidence type="ECO:0000256" key="9">
    <source>
        <dbReference type="ARBA" id="ARBA00047589"/>
    </source>
</evidence>
<dbReference type="NCBIfam" id="NF011652">
    <property type="entry name" value="PRK15070.1"/>
    <property type="match status" value="1"/>
</dbReference>
<dbReference type="Proteomes" id="UP000288028">
    <property type="component" value="Unassembled WGS sequence"/>
</dbReference>
<dbReference type="EMBL" id="NGKB01000010">
    <property type="protein sequence ID" value="RSU12727.1"/>
    <property type="molecule type" value="Genomic_DNA"/>
</dbReference>
<dbReference type="Pfam" id="PF06130">
    <property type="entry name" value="PTAC"/>
    <property type="match status" value="1"/>
</dbReference>
<evidence type="ECO:0000256" key="10">
    <source>
        <dbReference type="PIRNR" id="PIRNR010130"/>
    </source>
</evidence>
<evidence type="ECO:0000256" key="4">
    <source>
        <dbReference type="ARBA" id="ARBA00020837"/>
    </source>
</evidence>
<evidence type="ECO:0000256" key="1">
    <source>
        <dbReference type="ARBA" id="ARBA00001947"/>
    </source>
</evidence>